<keyword evidence="3" id="KW-0804">Transcription</keyword>
<dbReference type="PANTHER" id="PTHR33204">
    <property type="entry name" value="TRANSCRIPTIONAL REGULATOR, MARR FAMILY"/>
    <property type="match status" value="1"/>
</dbReference>
<organism evidence="5 6">
    <name type="scientific">Arthrobacter gallicola</name>
    <dbReference type="NCBI Taxonomy" id="2762225"/>
    <lineage>
        <taxon>Bacteria</taxon>
        <taxon>Bacillati</taxon>
        <taxon>Actinomycetota</taxon>
        <taxon>Actinomycetes</taxon>
        <taxon>Micrococcales</taxon>
        <taxon>Micrococcaceae</taxon>
        <taxon>Arthrobacter</taxon>
    </lineage>
</organism>
<dbReference type="SUPFAM" id="SSF46785">
    <property type="entry name" value="Winged helix' DNA-binding domain"/>
    <property type="match status" value="1"/>
</dbReference>
<dbReference type="InterPro" id="IPR036388">
    <property type="entry name" value="WH-like_DNA-bd_sf"/>
</dbReference>
<dbReference type="PANTHER" id="PTHR33204:SF29">
    <property type="entry name" value="TRANSCRIPTIONAL REGULATOR"/>
    <property type="match status" value="1"/>
</dbReference>
<sequence length="128" mass="14167">MSRTRLSDDLPGCAMEASVAIIGGKWKGVILFHLLDGSLRFNELHRQTHGITPRLLTKQLRELEEDGLVSRTVYPVVPPKVEYALTEEALDLAPLLHSLNTWGRQWLAKRGITPLNEQPSATTGNAAT</sequence>
<keyword evidence="2" id="KW-0238">DNA-binding</keyword>
<dbReference type="InterPro" id="IPR002577">
    <property type="entry name" value="HTH_HxlR"/>
</dbReference>
<gene>
    <name evidence="5" type="ORF">H9639_09035</name>
</gene>
<feature type="domain" description="HTH hxlR-type" evidence="4">
    <location>
        <begin position="13"/>
        <end position="111"/>
    </location>
</feature>
<evidence type="ECO:0000313" key="5">
    <source>
        <dbReference type="EMBL" id="MBD7995438.1"/>
    </source>
</evidence>
<accession>A0ABR8USC7</accession>
<dbReference type="InterPro" id="IPR011991">
    <property type="entry name" value="ArsR-like_HTH"/>
</dbReference>
<keyword evidence="6" id="KW-1185">Reference proteome</keyword>
<evidence type="ECO:0000256" key="1">
    <source>
        <dbReference type="ARBA" id="ARBA00023015"/>
    </source>
</evidence>
<reference evidence="5 6" key="1">
    <citation type="submission" date="2020-08" db="EMBL/GenBank/DDBJ databases">
        <title>A Genomic Blueprint of the Chicken Gut Microbiome.</title>
        <authorList>
            <person name="Gilroy R."/>
            <person name="Ravi A."/>
            <person name="Getino M."/>
            <person name="Pursley I."/>
            <person name="Horton D.L."/>
            <person name="Alikhan N.-F."/>
            <person name="Baker D."/>
            <person name="Gharbi K."/>
            <person name="Hall N."/>
            <person name="Watson M."/>
            <person name="Adriaenssens E.M."/>
            <person name="Foster-Nyarko E."/>
            <person name="Jarju S."/>
            <person name="Secka A."/>
            <person name="Antonio M."/>
            <person name="Oren A."/>
            <person name="Chaudhuri R."/>
            <person name="La Ragione R.M."/>
            <person name="Hildebrand F."/>
            <person name="Pallen M.J."/>
        </authorList>
    </citation>
    <scope>NUCLEOTIDE SEQUENCE [LARGE SCALE GENOMIC DNA]</scope>
    <source>
        <strain evidence="5 6">Sa2CUA1</strain>
    </source>
</reference>
<keyword evidence="1" id="KW-0805">Transcription regulation</keyword>
<comment type="caution">
    <text evidence="5">The sequence shown here is derived from an EMBL/GenBank/DDBJ whole genome shotgun (WGS) entry which is preliminary data.</text>
</comment>
<dbReference type="Proteomes" id="UP000609874">
    <property type="component" value="Unassembled WGS sequence"/>
</dbReference>
<dbReference type="CDD" id="cd00090">
    <property type="entry name" value="HTH_ARSR"/>
    <property type="match status" value="1"/>
</dbReference>
<dbReference type="EMBL" id="JACSQD010000003">
    <property type="protein sequence ID" value="MBD7995438.1"/>
    <property type="molecule type" value="Genomic_DNA"/>
</dbReference>
<proteinExistence type="predicted"/>
<dbReference type="PROSITE" id="PS51118">
    <property type="entry name" value="HTH_HXLR"/>
    <property type="match status" value="1"/>
</dbReference>
<evidence type="ECO:0000256" key="3">
    <source>
        <dbReference type="ARBA" id="ARBA00023163"/>
    </source>
</evidence>
<protein>
    <submittedName>
        <fullName evidence="5">Helix-turn-helix transcriptional regulator</fullName>
    </submittedName>
</protein>
<name>A0ABR8USC7_9MICC</name>
<evidence type="ECO:0000313" key="6">
    <source>
        <dbReference type="Proteomes" id="UP000609874"/>
    </source>
</evidence>
<dbReference type="Pfam" id="PF01638">
    <property type="entry name" value="HxlR"/>
    <property type="match status" value="1"/>
</dbReference>
<evidence type="ECO:0000256" key="2">
    <source>
        <dbReference type="ARBA" id="ARBA00023125"/>
    </source>
</evidence>
<dbReference type="InterPro" id="IPR036390">
    <property type="entry name" value="WH_DNA-bd_sf"/>
</dbReference>
<dbReference type="Gene3D" id="1.10.10.10">
    <property type="entry name" value="Winged helix-like DNA-binding domain superfamily/Winged helix DNA-binding domain"/>
    <property type="match status" value="1"/>
</dbReference>
<evidence type="ECO:0000259" key="4">
    <source>
        <dbReference type="PROSITE" id="PS51118"/>
    </source>
</evidence>